<name>A0A813KBQ3_POLGL</name>
<dbReference type="InterPro" id="IPR051508">
    <property type="entry name" value="Mito_Carrier_Antiporter"/>
</dbReference>
<dbReference type="EMBL" id="CAJNNW010028392">
    <property type="protein sequence ID" value="CAE8695875.1"/>
    <property type="molecule type" value="Genomic_DNA"/>
</dbReference>
<comment type="subcellular location">
    <subcellularLocation>
        <location evidence="1">Mitochondrion inner membrane</location>
        <topology evidence="1">Multi-pass membrane protein</topology>
    </subcellularLocation>
</comment>
<dbReference type="InterPro" id="IPR023395">
    <property type="entry name" value="MCP_dom_sf"/>
</dbReference>
<evidence type="ECO:0000256" key="3">
    <source>
        <dbReference type="ARBA" id="ARBA00022448"/>
    </source>
</evidence>
<protein>
    <recommendedName>
        <fullName evidence="13">Mitochondrial carrier protein</fullName>
    </recommendedName>
</protein>
<dbReference type="GO" id="GO:0005743">
    <property type="term" value="C:mitochondrial inner membrane"/>
    <property type="evidence" value="ECO:0007669"/>
    <property type="project" value="UniProtKB-SubCell"/>
</dbReference>
<evidence type="ECO:0008006" key="13">
    <source>
        <dbReference type="Google" id="ProtNLM"/>
    </source>
</evidence>
<evidence type="ECO:0000256" key="4">
    <source>
        <dbReference type="ARBA" id="ARBA00022692"/>
    </source>
</evidence>
<accession>A0A813KBQ3</accession>
<sequence>MAHLDGQAAEFLLAGFAACGAITFTNPIDEQQLLGVKPGDSASGLLTSMALGAASGTLAAVVSNPFFLLKSRFQAMGSEDVRHQHSQTSLRTAFLGIGRQQGFLGYYRGLSAFVPRVATATSVQLSCYDVSKELIMKGTGARDAAPTHVAASLVTGAAVTLAMQPFDIVSAASKQSAHPPEEFQRQRLEVWAEGALGNLVKSISVGVSARPLTVVPATNNTCKGTIQKKLRYGISGRTEATVPVPVDPSEDLAQAVCCDARTKVFAEPQFLYQAPDIALFDKLTGLTTFYDSACGIPLFRAPVNRTMAEFQADTLSVVAENVKVDEHGFVYSSCGTHLGSFLPDDKGFEELLLPSNGYGLPLVQMCRLGNFFGREASRCGCRQRPGRDKAELLTPTWGSQAFVVSGAALTASSRHLEQVLPAWAPWQGCLEQAAREVATCLTCVVEGDMHAASVRRWLDMFVIKENFCPWAKPARDRGSIRVVTSSATEPQGVLQDLLREAEMLPEKVEGEAGQATTTLLVCPHVEEWVDFDQFYIFFSEQLDAGNALVEQFGMKVVAFHPNYSLYGLSVQVGDRVAVAGPDGTTVPGTVIAEDAGINPEDGEPLIEVRFDDGEEFLVRYSSIMGSMQEGDERPNDGSSDSANLVSRAPRPTLHLLRIEDLDRAGAAGVLGAGPAVEAVLERNVERAAEIGFEGMEDILERCG</sequence>
<keyword evidence="3" id="KW-0813">Transport</keyword>
<evidence type="ECO:0000256" key="2">
    <source>
        <dbReference type="ARBA" id="ARBA00006375"/>
    </source>
</evidence>
<keyword evidence="6" id="KW-0999">Mitochondrion inner membrane</keyword>
<evidence type="ECO:0000313" key="12">
    <source>
        <dbReference type="Proteomes" id="UP000626109"/>
    </source>
</evidence>
<evidence type="ECO:0000256" key="10">
    <source>
        <dbReference type="PROSITE-ProRule" id="PRU00282"/>
    </source>
</evidence>
<evidence type="ECO:0000256" key="5">
    <source>
        <dbReference type="ARBA" id="ARBA00022737"/>
    </source>
</evidence>
<evidence type="ECO:0000313" key="11">
    <source>
        <dbReference type="EMBL" id="CAE8695875.1"/>
    </source>
</evidence>
<evidence type="ECO:0000256" key="6">
    <source>
        <dbReference type="ARBA" id="ARBA00022792"/>
    </source>
</evidence>
<proteinExistence type="inferred from homology"/>
<comment type="similarity">
    <text evidence="2">Belongs to the mitochondrial carrier (TC 2.A.29) family.</text>
</comment>
<evidence type="ECO:0000256" key="8">
    <source>
        <dbReference type="ARBA" id="ARBA00023128"/>
    </source>
</evidence>
<dbReference type="PANTHER" id="PTHR45928">
    <property type="entry name" value="RE38146P"/>
    <property type="match status" value="1"/>
</dbReference>
<dbReference type="SUPFAM" id="SSF103506">
    <property type="entry name" value="Mitochondrial carrier"/>
    <property type="match status" value="1"/>
</dbReference>
<keyword evidence="4 10" id="KW-0812">Transmembrane</keyword>
<dbReference type="InterPro" id="IPR018108">
    <property type="entry name" value="MCP_transmembrane"/>
</dbReference>
<comment type="caution">
    <text evidence="11">The sequence shown here is derived from an EMBL/GenBank/DDBJ whole genome shotgun (WGS) entry which is preliminary data.</text>
</comment>
<dbReference type="Pfam" id="PF00153">
    <property type="entry name" value="Mito_carr"/>
    <property type="match status" value="1"/>
</dbReference>
<evidence type="ECO:0000256" key="9">
    <source>
        <dbReference type="ARBA" id="ARBA00023136"/>
    </source>
</evidence>
<dbReference type="AlphaFoldDB" id="A0A813KBQ3"/>
<dbReference type="PANTHER" id="PTHR45928:SF1">
    <property type="entry name" value="RE38146P"/>
    <property type="match status" value="1"/>
</dbReference>
<organism evidence="11 12">
    <name type="scientific">Polarella glacialis</name>
    <name type="common">Dinoflagellate</name>
    <dbReference type="NCBI Taxonomy" id="89957"/>
    <lineage>
        <taxon>Eukaryota</taxon>
        <taxon>Sar</taxon>
        <taxon>Alveolata</taxon>
        <taxon>Dinophyceae</taxon>
        <taxon>Suessiales</taxon>
        <taxon>Suessiaceae</taxon>
        <taxon>Polarella</taxon>
    </lineage>
</organism>
<dbReference type="PROSITE" id="PS50920">
    <property type="entry name" value="SOLCAR"/>
    <property type="match status" value="1"/>
</dbReference>
<feature type="repeat" description="Solcar" evidence="10">
    <location>
        <begin position="43"/>
        <end position="134"/>
    </location>
</feature>
<dbReference type="Gene3D" id="1.50.40.10">
    <property type="entry name" value="Mitochondrial carrier domain"/>
    <property type="match status" value="1"/>
</dbReference>
<evidence type="ECO:0000256" key="7">
    <source>
        <dbReference type="ARBA" id="ARBA00022989"/>
    </source>
</evidence>
<gene>
    <name evidence="11" type="ORF">PGLA2088_LOCUS29589</name>
</gene>
<evidence type="ECO:0000256" key="1">
    <source>
        <dbReference type="ARBA" id="ARBA00004448"/>
    </source>
</evidence>
<keyword evidence="9 10" id="KW-0472">Membrane</keyword>
<reference evidence="11" key="1">
    <citation type="submission" date="2021-02" db="EMBL/GenBank/DDBJ databases">
        <authorList>
            <person name="Dougan E. K."/>
            <person name="Rhodes N."/>
            <person name="Thang M."/>
            <person name="Chan C."/>
        </authorList>
    </citation>
    <scope>NUCLEOTIDE SEQUENCE</scope>
</reference>
<keyword evidence="7" id="KW-1133">Transmembrane helix</keyword>
<dbReference type="InterPro" id="IPR009858">
    <property type="entry name" value="DUF1415"/>
</dbReference>
<keyword evidence="5" id="KW-0677">Repeat</keyword>
<dbReference type="Pfam" id="PF07209">
    <property type="entry name" value="DUF1415"/>
    <property type="match status" value="1"/>
</dbReference>
<keyword evidence="8" id="KW-0496">Mitochondrion</keyword>
<dbReference type="Proteomes" id="UP000626109">
    <property type="component" value="Unassembled WGS sequence"/>
</dbReference>